<dbReference type="HOGENOM" id="CLU_2411682_0_0_5"/>
<feature type="transmembrane region" description="Helical" evidence="1">
    <location>
        <begin position="62"/>
        <end position="81"/>
    </location>
</feature>
<dbReference type="RefSeq" id="WP_038660982.1">
    <property type="nucleotide sequence ID" value="NZ_CP009571.1"/>
</dbReference>
<keyword evidence="1" id="KW-1133">Transmembrane helix</keyword>
<sequence length="92" mass="10025">MDLLSHLLNAFGSTLLVAAVAFWGIRWLAPLAPARFGAFTLAIGYALARYSGSAPPWAAMPLLVRAIGTLSALTLLWVWWFRNAHASEDANR</sequence>
<name>A0A097EEZ3_9SPHN</name>
<dbReference type="KEGG" id="stax:MC45_06525"/>
<accession>A0A097EEZ3</accession>
<gene>
    <name evidence="2" type="ORF">MC45_06525</name>
</gene>
<dbReference type="AlphaFoldDB" id="A0A097EEZ3"/>
<feature type="transmembrane region" description="Helical" evidence="1">
    <location>
        <begin position="7"/>
        <end position="25"/>
    </location>
</feature>
<dbReference type="eggNOG" id="ENOG5031B6Z">
    <property type="taxonomic scope" value="Bacteria"/>
</dbReference>
<keyword evidence="1" id="KW-0472">Membrane</keyword>
<proteinExistence type="predicted"/>
<organism evidence="2 3">
    <name type="scientific">Sphingomonas taxi</name>
    <dbReference type="NCBI Taxonomy" id="1549858"/>
    <lineage>
        <taxon>Bacteria</taxon>
        <taxon>Pseudomonadati</taxon>
        <taxon>Pseudomonadota</taxon>
        <taxon>Alphaproteobacteria</taxon>
        <taxon>Sphingomonadales</taxon>
        <taxon>Sphingomonadaceae</taxon>
        <taxon>Sphingomonas</taxon>
    </lineage>
</organism>
<dbReference type="Proteomes" id="UP000033200">
    <property type="component" value="Chromosome"/>
</dbReference>
<dbReference type="EMBL" id="CP009571">
    <property type="protein sequence ID" value="AIT06101.1"/>
    <property type="molecule type" value="Genomic_DNA"/>
</dbReference>
<reference evidence="2 3" key="1">
    <citation type="submission" date="2014-09" db="EMBL/GenBank/DDBJ databases">
        <title>Using Illumina technology Improving SMRT sequencing Genome Assembly by RASTools.</title>
        <authorList>
            <person name="Zhou Y."/>
            <person name="Ma T."/>
            <person name="Liu T."/>
        </authorList>
    </citation>
    <scope>NUCLEOTIDE SEQUENCE [LARGE SCALE GENOMIC DNA]</scope>
    <source>
        <strain evidence="2 3">ATCC 55669</strain>
    </source>
</reference>
<keyword evidence="3" id="KW-1185">Reference proteome</keyword>
<evidence type="ECO:0000313" key="3">
    <source>
        <dbReference type="Proteomes" id="UP000033200"/>
    </source>
</evidence>
<evidence type="ECO:0000256" key="1">
    <source>
        <dbReference type="SAM" id="Phobius"/>
    </source>
</evidence>
<evidence type="ECO:0000313" key="2">
    <source>
        <dbReference type="EMBL" id="AIT06101.1"/>
    </source>
</evidence>
<keyword evidence="1" id="KW-0812">Transmembrane</keyword>
<dbReference type="STRING" id="1549858.MC45_06525"/>
<protein>
    <submittedName>
        <fullName evidence="2">Uncharacterized protein</fullName>
    </submittedName>
</protein>